<keyword evidence="5" id="KW-1133">Transmembrane helix</keyword>
<evidence type="ECO:0000256" key="6">
    <source>
        <dbReference type="ARBA" id="ARBA00023136"/>
    </source>
</evidence>
<dbReference type="InterPro" id="IPR032808">
    <property type="entry name" value="DoxX"/>
</dbReference>
<organism evidence="7 8">
    <name type="scientific">Curvibacter microcysteis</name>
    <dbReference type="NCBI Taxonomy" id="3026419"/>
    <lineage>
        <taxon>Bacteria</taxon>
        <taxon>Pseudomonadati</taxon>
        <taxon>Pseudomonadota</taxon>
        <taxon>Betaproteobacteria</taxon>
        <taxon>Burkholderiales</taxon>
        <taxon>Comamonadaceae</taxon>
        <taxon>Curvibacter</taxon>
    </lineage>
</organism>
<evidence type="ECO:0000256" key="2">
    <source>
        <dbReference type="ARBA" id="ARBA00006679"/>
    </source>
</evidence>
<name>A0ABT5MLF5_9BURK</name>
<keyword evidence="6" id="KW-0472">Membrane</keyword>
<evidence type="ECO:0000313" key="7">
    <source>
        <dbReference type="EMBL" id="MDD0816060.1"/>
    </source>
</evidence>
<dbReference type="PANTHER" id="PTHR33452">
    <property type="entry name" value="OXIDOREDUCTASE CATD-RELATED"/>
    <property type="match status" value="1"/>
</dbReference>
<comment type="similarity">
    <text evidence="2">Belongs to the DoxX family.</text>
</comment>
<keyword evidence="8" id="KW-1185">Reference proteome</keyword>
<evidence type="ECO:0000256" key="5">
    <source>
        <dbReference type="ARBA" id="ARBA00022989"/>
    </source>
</evidence>
<evidence type="ECO:0000256" key="3">
    <source>
        <dbReference type="ARBA" id="ARBA00022475"/>
    </source>
</evidence>
<keyword evidence="3" id="KW-1003">Cell membrane</keyword>
<dbReference type="RefSeq" id="WP_273927758.1">
    <property type="nucleotide sequence ID" value="NZ_JAQSIO010000006.1"/>
</dbReference>
<protein>
    <submittedName>
        <fullName evidence="7">DoxX family protein</fullName>
    </submittedName>
</protein>
<proteinExistence type="inferred from homology"/>
<dbReference type="Proteomes" id="UP001528672">
    <property type="component" value="Unassembled WGS sequence"/>
</dbReference>
<sequence length="160" mass="17341">MPCLWQMMLSTHDRLVRGLEALRPLAALIARLYVAQVFWQSGLTKLRDWDTTLALFVDEYHVPLLPSHWAAVLGTGGELVLPVLLVLGLGGRIPALGLSVVNAVAVLSLSEIAPAAWQGHLLWGSLLAALAMWSVGPWSADAWLAPRLRARLSARPVGRA</sequence>
<evidence type="ECO:0000256" key="1">
    <source>
        <dbReference type="ARBA" id="ARBA00004651"/>
    </source>
</evidence>
<comment type="subcellular location">
    <subcellularLocation>
        <location evidence="1">Cell membrane</location>
        <topology evidence="1">Multi-pass membrane protein</topology>
    </subcellularLocation>
</comment>
<dbReference type="InterPro" id="IPR051907">
    <property type="entry name" value="DoxX-like_oxidoreductase"/>
</dbReference>
<evidence type="ECO:0000313" key="8">
    <source>
        <dbReference type="Proteomes" id="UP001528672"/>
    </source>
</evidence>
<dbReference type="Pfam" id="PF07681">
    <property type="entry name" value="DoxX"/>
    <property type="match status" value="1"/>
</dbReference>
<accession>A0ABT5MLF5</accession>
<reference evidence="7 8" key="1">
    <citation type="submission" date="2023-02" db="EMBL/GenBank/DDBJ databases">
        <title>Bacterial whole genome sequence for Curvibacter sp. HBC28.</title>
        <authorList>
            <person name="Le V."/>
            <person name="Ko S.-R."/>
            <person name="Ahn C.-Y."/>
            <person name="Oh H.-M."/>
        </authorList>
    </citation>
    <scope>NUCLEOTIDE SEQUENCE [LARGE SCALE GENOMIC DNA]</scope>
    <source>
        <strain evidence="7 8">HBC28</strain>
    </source>
</reference>
<dbReference type="EMBL" id="JAQSIO010000006">
    <property type="protein sequence ID" value="MDD0816060.1"/>
    <property type="molecule type" value="Genomic_DNA"/>
</dbReference>
<gene>
    <name evidence="7" type="ORF">PSQ39_15590</name>
</gene>
<keyword evidence="4" id="KW-0812">Transmembrane</keyword>
<dbReference type="PANTHER" id="PTHR33452:SF1">
    <property type="entry name" value="INNER MEMBRANE PROTEIN YPHA-RELATED"/>
    <property type="match status" value="1"/>
</dbReference>
<comment type="caution">
    <text evidence="7">The sequence shown here is derived from an EMBL/GenBank/DDBJ whole genome shotgun (WGS) entry which is preliminary data.</text>
</comment>
<evidence type="ECO:0000256" key="4">
    <source>
        <dbReference type="ARBA" id="ARBA00022692"/>
    </source>
</evidence>